<keyword evidence="2" id="KW-1185">Reference proteome</keyword>
<comment type="caution">
    <text evidence="1">The sequence shown here is derived from an EMBL/GenBank/DDBJ whole genome shotgun (WGS) entry which is preliminary data.</text>
</comment>
<dbReference type="Pfam" id="PF20544">
    <property type="entry name" value="DUF6758"/>
    <property type="match status" value="1"/>
</dbReference>
<accession>A0A917F3X2</accession>
<sequence length="214" mass="22265">MELVSLTASCCRCARPVGSDGTCPTHGPVPALWRRAAGSEASYDDFAAVLRRSDDLPVLVPWPMSAGWTVADFGVVATEDEHALATVAAVSGTSSLDGEVGLSLVVEEPRVGLGGRCSGTGELDPGEWVGAGPPAVRVQVERRSVALWPAASSDADDVLARSVFVGEYAGRWLWLVVTPASAALLLRDDWLLADASGFGPEAVEMSFGGAPADW</sequence>
<reference evidence="1" key="1">
    <citation type="journal article" date="2014" name="Int. J. Syst. Evol. Microbiol.">
        <title>Complete genome sequence of Corynebacterium casei LMG S-19264T (=DSM 44701T), isolated from a smear-ripened cheese.</title>
        <authorList>
            <consortium name="US DOE Joint Genome Institute (JGI-PGF)"/>
            <person name="Walter F."/>
            <person name="Albersmeier A."/>
            <person name="Kalinowski J."/>
            <person name="Ruckert C."/>
        </authorList>
    </citation>
    <scope>NUCLEOTIDE SEQUENCE</scope>
    <source>
        <strain evidence="1">CGMCC 1.16067</strain>
    </source>
</reference>
<dbReference type="Proteomes" id="UP000649179">
    <property type="component" value="Unassembled WGS sequence"/>
</dbReference>
<dbReference type="AlphaFoldDB" id="A0A917F3X2"/>
<evidence type="ECO:0000313" key="2">
    <source>
        <dbReference type="Proteomes" id="UP000649179"/>
    </source>
</evidence>
<organism evidence="1 2">
    <name type="scientific">Marmoricola endophyticus</name>
    <dbReference type="NCBI Taxonomy" id="2040280"/>
    <lineage>
        <taxon>Bacteria</taxon>
        <taxon>Bacillati</taxon>
        <taxon>Actinomycetota</taxon>
        <taxon>Actinomycetes</taxon>
        <taxon>Propionibacteriales</taxon>
        <taxon>Nocardioidaceae</taxon>
        <taxon>Marmoricola</taxon>
    </lineage>
</organism>
<protein>
    <submittedName>
        <fullName evidence="1">Uncharacterized protein</fullName>
    </submittedName>
</protein>
<reference evidence="1" key="2">
    <citation type="submission" date="2020-09" db="EMBL/GenBank/DDBJ databases">
        <authorList>
            <person name="Sun Q."/>
            <person name="Zhou Y."/>
        </authorList>
    </citation>
    <scope>NUCLEOTIDE SEQUENCE</scope>
    <source>
        <strain evidence="1">CGMCC 1.16067</strain>
    </source>
</reference>
<dbReference type="InterPro" id="IPR046646">
    <property type="entry name" value="DUF6758"/>
</dbReference>
<gene>
    <name evidence="1" type="ORF">GCM10011519_12300</name>
</gene>
<evidence type="ECO:0000313" key="1">
    <source>
        <dbReference type="EMBL" id="GGF40180.1"/>
    </source>
</evidence>
<name>A0A917F3X2_9ACTN</name>
<proteinExistence type="predicted"/>
<dbReference type="EMBL" id="BMKQ01000001">
    <property type="protein sequence ID" value="GGF40180.1"/>
    <property type="molecule type" value="Genomic_DNA"/>
</dbReference>